<evidence type="ECO:0000313" key="4">
    <source>
        <dbReference type="Proteomes" id="UP000661607"/>
    </source>
</evidence>
<protein>
    <submittedName>
        <fullName evidence="3">Nucleoside-diphosphate-sugar epimerase</fullName>
    </submittedName>
</protein>
<dbReference type="RefSeq" id="WP_192781494.1">
    <property type="nucleotide sequence ID" value="NZ_BAAASY010000032.1"/>
</dbReference>
<dbReference type="InterPro" id="IPR050177">
    <property type="entry name" value="Lipid_A_modif_metabolic_enz"/>
</dbReference>
<dbReference type="PRINTS" id="PR01713">
    <property type="entry name" value="NUCEPIMERASE"/>
</dbReference>
<name>A0ABR9KXK0_9ACTN</name>
<organism evidence="3 4">
    <name type="scientific">Nonomuraea africana</name>
    <dbReference type="NCBI Taxonomy" id="46171"/>
    <lineage>
        <taxon>Bacteria</taxon>
        <taxon>Bacillati</taxon>
        <taxon>Actinomycetota</taxon>
        <taxon>Actinomycetes</taxon>
        <taxon>Streptosporangiales</taxon>
        <taxon>Streptosporangiaceae</taxon>
        <taxon>Nonomuraea</taxon>
    </lineage>
</organism>
<dbReference type="SUPFAM" id="SSF51735">
    <property type="entry name" value="NAD(P)-binding Rossmann-fold domains"/>
    <property type="match status" value="1"/>
</dbReference>
<accession>A0ABR9KXK0</accession>
<reference evidence="3 4" key="1">
    <citation type="submission" date="2020-10" db="EMBL/GenBank/DDBJ databases">
        <title>Sequencing the genomes of 1000 actinobacteria strains.</title>
        <authorList>
            <person name="Klenk H.-P."/>
        </authorList>
    </citation>
    <scope>NUCLEOTIDE SEQUENCE [LARGE SCALE GENOMIC DNA]</scope>
    <source>
        <strain evidence="3 4">DSM 43748</strain>
    </source>
</reference>
<keyword evidence="4" id="KW-1185">Reference proteome</keyword>
<dbReference type="Proteomes" id="UP000661607">
    <property type="component" value="Unassembled WGS sequence"/>
</dbReference>
<evidence type="ECO:0000259" key="2">
    <source>
        <dbReference type="Pfam" id="PF01370"/>
    </source>
</evidence>
<dbReference type="PANTHER" id="PTHR43245:SF13">
    <property type="entry name" value="UDP-D-APIOSE_UDP-D-XYLOSE SYNTHASE 2"/>
    <property type="match status" value="1"/>
</dbReference>
<comment type="caution">
    <text evidence="3">The sequence shown here is derived from an EMBL/GenBank/DDBJ whole genome shotgun (WGS) entry which is preliminary data.</text>
</comment>
<dbReference type="EMBL" id="JADBEF010000002">
    <property type="protein sequence ID" value="MBE1566490.1"/>
    <property type="molecule type" value="Genomic_DNA"/>
</dbReference>
<evidence type="ECO:0000256" key="1">
    <source>
        <dbReference type="SAM" id="MobiDB-lite"/>
    </source>
</evidence>
<feature type="region of interest" description="Disordered" evidence="1">
    <location>
        <begin position="141"/>
        <end position="160"/>
    </location>
</feature>
<evidence type="ECO:0000313" key="3">
    <source>
        <dbReference type="EMBL" id="MBE1566490.1"/>
    </source>
</evidence>
<dbReference type="Pfam" id="PF01370">
    <property type="entry name" value="Epimerase"/>
    <property type="match status" value="1"/>
</dbReference>
<sequence>MHSTAPLAIARALPTRAVVTGAAGFLGSHLCQALLAQGVDVVGVDRRDPETHRTAALNLAAIRHDPRFIFVTGDLRACAIEPLLPGAEVVFHLAGIPGVHPSWGADFDDYVACNISATQRLMHAVTRLRVPRLVVASSSSVYGSANGRPSSETDHPRPASPYAVTKLAEEQLCLAHAARPECDTTVVALRYFTVYGPRQREDMFIQRLLTAATTGQAVTLYGNGKQTRDFTYVDDAIAATIAAGSVRLSHCVINVGGGGGTALHDVIDQAQRLTHRKISLKSENARSGDVAATCADTTTAQGTLGWTPATRLEEGMSAQLNWMASRRSASIARV</sequence>
<dbReference type="Gene3D" id="3.40.50.720">
    <property type="entry name" value="NAD(P)-binding Rossmann-like Domain"/>
    <property type="match status" value="1"/>
</dbReference>
<feature type="domain" description="NAD-dependent epimerase/dehydratase" evidence="2">
    <location>
        <begin position="18"/>
        <end position="245"/>
    </location>
</feature>
<gene>
    <name evidence="3" type="ORF">H4W81_009362</name>
</gene>
<dbReference type="InterPro" id="IPR001509">
    <property type="entry name" value="Epimerase_deHydtase"/>
</dbReference>
<dbReference type="PANTHER" id="PTHR43245">
    <property type="entry name" value="BIFUNCTIONAL POLYMYXIN RESISTANCE PROTEIN ARNA"/>
    <property type="match status" value="1"/>
</dbReference>
<proteinExistence type="predicted"/>
<dbReference type="InterPro" id="IPR036291">
    <property type="entry name" value="NAD(P)-bd_dom_sf"/>
</dbReference>